<dbReference type="Gene3D" id="2.30.29.30">
    <property type="entry name" value="Pleckstrin-homology domain (PH domain)/Phosphotyrosine-binding domain (PTB)"/>
    <property type="match status" value="1"/>
</dbReference>
<comment type="caution">
    <text evidence="3">The sequence shown here is derived from an EMBL/GenBank/DDBJ whole genome shotgun (WGS) entry which is preliminary data.</text>
</comment>
<dbReference type="Proteomes" id="UP000639772">
    <property type="component" value="Chromosome 1"/>
</dbReference>
<proteinExistence type="inferred from homology"/>
<evidence type="ECO:0000256" key="1">
    <source>
        <dbReference type="ARBA" id="ARBA00009414"/>
    </source>
</evidence>
<protein>
    <recommendedName>
        <fullName evidence="2">GRAM domain-containing protein</fullName>
    </recommendedName>
</protein>
<dbReference type="InterPro" id="IPR011993">
    <property type="entry name" value="PH-like_dom_sf"/>
</dbReference>
<feature type="domain" description="GRAM" evidence="2">
    <location>
        <begin position="89"/>
        <end position="168"/>
    </location>
</feature>
<dbReference type="SMART" id="SM00568">
    <property type="entry name" value="GRAM"/>
    <property type="match status" value="1"/>
</dbReference>
<dbReference type="InterPro" id="IPR037848">
    <property type="entry name" value="GEM-like"/>
</dbReference>
<sequence>MANQNGEEVIGIPVSSSLAFGRPQRQPFHRSRKSKGGWMLGRIKTLRSRADSFVHGVRDHVSVGPKISATVKGKLSLGARIFNAGGFEGVFKATFTPGEGEKLLKASQCYLSTTAGPVAGVLFVSNEKIAFCSERSISLSSPKGTPAKVPYKVLIPMKKVQAAFQGASMDKPNQKYLNVVTVDGFEFWFMGFVTYQKTFSSLQQAVSG</sequence>
<evidence type="ECO:0000313" key="4">
    <source>
        <dbReference type="Proteomes" id="UP000639772"/>
    </source>
</evidence>
<accession>A0A835S3T8</accession>
<reference evidence="3 4" key="1">
    <citation type="journal article" date="2020" name="Nat. Food">
        <title>A phased Vanilla planifolia genome enables genetic improvement of flavour and production.</title>
        <authorList>
            <person name="Hasing T."/>
            <person name="Tang H."/>
            <person name="Brym M."/>
            <person name="Khazi F."/>
            <person name="Huang T."/>
            <person name="Chambers A.H."/>
        </authorList>
    </citation>
    <scope>NUCLEOTIDE SEQUENCE [LARGE SCALE GENOMIC DNA]</scope>
    <source>
        <tissue evidence="3">Leaf</tissue>
    </source>
</reference>
<dbReference type="PANTHER" id="PTHR31969">
    <property type="entry name" value="GEM-LIKE PROTEIN 2"/>
    <property type="match status" value="1"/>
</dbReference>
<name>A0A835S3T8_VANPL</name>
<dbReference type="InterPro" id="IPR004182">
    <property type="entry name" value="GRAM"/>
</dbReference>
<evidence type="ECO:0000259" key="2">
    <source>
        <dbReference type="SMART" id="SM00568"/>
    </source>
</evidence>
<comment type="similarity">
    <text evidence="1">Belongs to the GEM family.</text>
</comment>
<dbReference type="OrthoDB" id="1736712at2759"/>
<gene>
    <name evidence="3" type="ORF">HPP92_002135</name>
</gene>
<dbReference type="Pfam" id="PF02893">
    <property type="entry name" value="GRAM"/>
    <property type="match status" value="1"/>
</dbReference>
<dbReference type="EMBL" id="JADCNM010000001">
    <property type="protein sequence ID" value="KAG0502063.1"/>
    <property type="molecule type" value="Genomic_DNA"/>
</dbReference>
<organism evidence="3 4">
    <name type="scientific">Vanilla planifolia</name>
    <name type="common">Vanilla</name>
    <dbReference type="NCBI Taxonomy" id="51239"/>
    <lineage>
        <taxon>Eukaryota</taxon>
        <taxon>Viridiplantae</taxon>
        <taxon>Streptophyta</taxon>
        <taxon>Embryophyta</taxon>
        <taxon>Tracheophyta</taxon>
        <taxon>Spermatophyta</taxon>
        <taxon>Magnoliopsida</taxon>
        <taxon>Liliopsida</taxon>
        <taxon>Asparagales</taxon>
        <taxon>Orchidaceae</taxon>
        <taxon>Vanilloideae</taxon>
        <taxon>Vanilleae</taxon>
        <taxon>Vanilla</taxon>
    </lineage>
</organism>
<dbReference type="AlphaFoldDB" id="A0A835S3T8"/>
<evidence type="ECO:0000313" key="3">
    <source>
        <dbReference type="EMBL" id="KAG0502063.1"/>
    </source>
</evidence>